<proteinExistence type="predicted"/>
<protein>
    <recommendedName>
        <fullName evidence="4">DUF11 domain-containing protein</fullName>
    </recommendedName>
</protein>
<comment type="caution">
    <text evidence="2">The sequence shown here is derived from an EMBL/GenBank/DDBJ whole genome shotgun (WGS) entry which is preliminary data.</text>
</comment>
<dbReference type="AlphaFoldDB" id="A0A502G3B6"/>
<reference evidence="2 3" key="1">
    <citation type="journal article" date="2019" name="Environ. Microbiol.">
        <title>Species interactions and distinct microbial communities in high Arctic permafrost affected cryosols are associated with the CH4 and CO2 gas fluxes.</title>
        <authorList>
            <person name="Altshuler I."/>
            <person name="Hamel J."/>
            <person name="Turney S."/>
            <person name="Magnuson E."/>
            <person name="Levesque R."/>
            <person name="Greer C."/>
            <person name="Whyte L.G."/>
        </authorList>
    </citation>
    <scope>NUCLEOTIDE SEQUENCE [LARGE SCALE GENOMIC DNA]</scope>
    <source>
        <strain evidence="2 3">E6.1</strain>
    </source>
</reference>
<feature type="signal peptide" evidence="1">
    <location>
        <begin position="1"/>
        <end position="25"/>
    </location>
</feature>
<gene>
    <name evidence="2" type="ORF">EAH76_02550</name>
</gene>
<sequence length="176" mass="18491">MMRALLSRAFAIAACPLLSPCSAYAADLTATKTATVLSDPLGNAAPKSLPGAVVEYKVLFTNPVGNTGKTVDTMRIDDALPASVVLRVANLATGTGPIEFADGGLVGLLASGLTCSFASLSSTTDCFDFYDGSSWSYAPTPDAQGYDARVRAIRIKPGANFRVLGSFQIRYRVMIR</sequence>
<accession>A0A502G3B6</accession>
<evidence type="ECO:0008006" key="4">
    <source>
        <dbReference type="Google" id="ProtNLM"/>
    </source>
</evidence>
<dbReference type="OrthoDB" id="5400913at2"/>
<name>A0A502G3B6_9SPHN</name>
<feature type="chain" id="PRO_5021429048" description="DUF11 domain-containing protein" evidence="1">
    <location>
        <begin position="26"/>
        <end position="176"/>
    </location>
</feature>
<evidence type="ECO:0000256" key="1">
    <source>
        <dbReference type="SAM" id="SignalP"/>
    </source>
</evidence>
<dbReference type="EMBL" id="RCZC01000001">
    <property type="protein sequence ID" value="TPG56447.1"/>
    <property type="molecule type" value="Genomic_DNA"/>
</dbReference>
<keyword evidence="3" id="KW-1185">Reference proteome</keyword>
<evidence type="ECO:0000313" key="3">
    <source>
        <dbReference type="Proteomes" id="UP000319931"/>
    </source>
</evidence>
<dbReference type="Proteomes" id="UP000319931">
    <property type="component" value="Unassembled WGS sequence"/>
</dbReference>
<dbReference type="RefSeq" id="WP_140847634.1">
    <property type="nucleotide sequence ID" value="NZ_RCZC01000001.1"/>
</dbReference>
<organism evidence="2 3">
    <name type="scientific">Sphingomonas glacialis</name>
    <dbReference type="NCBI Taxonomy" id="658225"/>
    <lineage>
        <taxon>Bacteria</taxon>
        <taxon>Pseudomonadati</taxon>
        <taxon>Pseudomonadota</taxon>
        <taxon>Alphaproteobacteria</taxon>
        <taxon>Sphingomonadales</taxon>
        <taxon>Sphingomonadaceae</taxon>
        <taxon>Sphingomonas</taxon>
    </lineage>
</organism>
<evidence type="ECO:0000313" key="2">
    <source>
        <dbReference type="EMBL" id="TPG56447.1"/>
    </source>
</evidence>
<keyword evidence="1" id="KW-0732">Signal</keyword>